<dbReference type="OMA" id="MINADIF"/>
<feature type="domain" description="AAA+ ATPase" evidence="7">
    <location>
        <begin position="1476"/>
        <end position="1706"/>
    </location>
</feature>
<evidence type="ECO:0000313" key="8">
    <source>
        <dbReference type="EMBL" id="EPB85292.1"/>
    </source>
</evidence>
<dbReference type="GO" id="GO:0001147">
    <property type="term" value="F:transcription termination site sequence-specific DNA binding"/>
    <property type="evidence" value="ECO:0007669"/>
    <property type="project" value="TreeGrafter"/>
</dbReference>
<dbReference type="FunFam" id="3.40.50.300:FF:000326">
    <property type="entry name" value="P-loop containing nucleoside triphosphate hydrolase"/>
    <property type="match status" value="1"/>
</dbReference>
<feature type="compositionally biased region" description="Basic and acidic residues" evidence="6">
    <location>
        <begin position="2083"/>
        <end position="2092"/>
    </location>
</feature>
<dbReference type="CDD" id="cd18042">
    <property type="entry name" value="DEXXQc_SETX"/>
    <property type="match status" value="1"/>
</dbReference>
<feature type="compositionally biased region" description="Low complexity" evidence="6">
    <location>
        <begin position="2105"/>
        <end position="2116"/>
    </location>
</feature>
<dbReference type="SUPFAM" id="SSF52540">
    <property type="entry name" value="P-loop containing nucleoside triphosphate hydrolases"/>
    <property type="match status" value="1"/>
</dbReference>
<gene>
    <name evidence="8" type="ORF">HMPREF1544_07906</name>
</gene>
<accession>S2JA29</accession>
<evidence type="ECO:0000259" key="7">
    <source>
        <dbReference type="SMART" id="SM00382"/>
    </source>
</evidence>
<dbReference type="InterPro" id="IPR047187">
    <property type="entry name" value="SF1_C_Upf1"/>
</dbReference>
<dbReference type="GO" id="GO:0016604">
    <property type="term" value="C:nuclear body"/>
    <property type="evidence" value="ECO:0007669"/>
    <property type="project" value="TreeGrafter"/>
</dbReference>
<dbReference type="InParanoid" id="S2JA29"/>
<organism evidence="8 9">
    <name type="scientific">Mucor circinelloides f. circinelloides (strain 1006PhL)</name>
    <name type="common">Mucormycosis agent</name>
    <name type="synonym">Calyptromyces circinelloides</name>
    <dbReference type="NCBI Taxonomy" id="1220926"/>
    <lineage>
        <taxon>Eukaryota</taxon>
        <taxon>Fungi</taxon>
        <taxon>Fungi incertae sedis</taxon>
        <taxon>Mucoromycota</taxon>
        <taxon>Mucoromycotina</taxon>
        <taxon>Mucoromycetes</taxon>
        <taxon>Mucorales</taxon>
        <taxon>Mucorineae</taxon>
        <taxon>Mucoraceae</taxon>
        <taxon>Mucor</taxon>
    </lineage>
</organism>
<keyword evidence="5" id="KW-0067">ATP-binding</keyword>
<keyword evidence="3" id="KW-0378">Hydrolase</keyword>
<keyword evidence="2" id="KW-0547">Nucleotide-binding</keyword>
<dbReference type="InterPro" id="IPR003593">
    <property type="entry name" value="AAA+_ATPase"/>
</dbReference>
<feature type="compositionally biased region" description="Low complexity" evidence="6">
    <location>
        <begin position="2045"/>
        <end position="2054"/>
    </location>
</feature>
<feature type="compositionally biased region" description="Polar residues" evidence="6">
    <location>
        <begin position="2148"/>
        <end position="2158"/>
    </location>
</feature>
<dbReference type="Proteomes" id="UP000014254">
    <property type="component" value="Unassembled WGS sequence"/>
</dbReference>
<evidence type="ECO:0000256" key="1">
    <source>
        <dbReference type="ARBA" id="ARBA00007913"/>
    </source>
</evidence>
<dbReference type="CDD" id="cd18808">
    <property type="entry name" value="SF1_C_Upf1"/>
    <property type="match status" value="1"/>
</dbReference>
<dbReference type="FunCoup" id="S2JA29">
    <property type="interactions" value="111"/>
</dbReference>
<reference evidence="9" key="1">
    <citation type="submission" date="2013-05" db="EMBL/GenBank/DDBJ databases">
        <title>The Genome sequence of Mucor circinelloides f. circinelloides 1006PhL.</title>
        <authorList>
            <consortium name="The Broad Institute Genomics Platform"/>
            <person name="Cuomo C."/>
            <person name="Earl A."/>
            <person name="Findley K."/>
            <person name="Lee S.C."/>
            <person name="Walker B."/>
            <person name="Young S."/>
            <person name="Zeng Q."/>
            <person name="Gargeya S."/>
            <person name="Fitzgerald M."/>
            <person name="Haas B."/>
            <person name="Abouelleil A."/>
            <person name="Allen A.W."/>
            <person name="Alvarado L."/>
            <person name="Arachchi H.M."/>
            <person name="Berlin A.M."/>
            <person name="Chapman S.B."/>
            <person name="Gainer-Dewar J."/>
            <person name="Goldberg J."/>
            <person name="Griggs A."/>
            <person name="Gujja S."/>
            <person name="Hansen M."/>
            <person name="Howarth C."/>
            <person name="Imamovic A."/>
            <person name="Ireland A."/>
            <person name="Larimer J."/>
            <person name="McCowan C."/>
            <person name="Murphy C."/>
            <person name="Pearson M."/>
            <person name="Poon T.W."/>
            <person name="Priest M."/>
            <person name="Roberts A."/>
            <person name="Saif S."/>
            <person name="Shea T."/>
            <person name="Sisk P."/>
            <person name="Sykes S."/>
            <person name="Wortman J."/>
            <person name="Nusbaum C."/>
            <person name="Birren B."/>
        </authorList>
    </citation>
    <scope>NUCLEOTIDE SEQUENCE [LARGE SCALE GENOMIC DNA]</scope>
    <source>
        <strain evidence="9">1006PhL</strain>
    </source>
</reference>
<feature type="region of interest" description="Disordered" evidence="6">
    <location>
        <begin position="1046"/>
        <end position="1102"/>
    </location>
</feature>
<dbReference type="VEuPathDB" id="FungiDB:HMPREF1544_07906"/>
<feature type="compositionally biased region" description="Low complexity" evidence="6">
    <location>
        <begin position="924"/>
        <end position="946"/>
    </location>
</feature>
<evidence type="ECO:0000256" key="2">
    <source>
        <dbReference type="ARBA" id="ARBA00022741"/>
    </source>
</evidence>
<dbReference type="InterPro" id="IPR056474">
    <property type="entry name" value="SEN1_barrel"/>
</dbReference>
<proteinExistence type="inferred from homology"/>
<dbReference type="GO" id="GO:0016787">
    <property type="term" value="F:hydrolase activity"/>
    <property type="evidence" value="ECO:0007669"/>
    <property type="project" value="UniProtKB-KW"/>
</dbReference>
<dbReference type="GO" id="GO:0005694">
    <property type="term" value="C:chromosome"/>
    <property type="evidence" value="ECO:0007669"/>
    <property type="project" value="UniProtKB-ARBA"/>
</dbReference>
<dbReference type="Gene3D" id="3.40.50.300">
    <property type="entry name" value="P-loop containing nucleotide triphosphate hydrolases"/>
    <property type="match status" value="2"/>
</dbReference>
<feature type="compositionally biased region" description="Polar residues" evidence="6">
    <location>
        <begin position="912"/>
        <end position="922"/>
    </location>
</feature>
<dbReference type="InterPro" id="IPR045055">
    <property type="entry name" value="DNA2/NAM7-like"/>
</dbReference>
<name>S2JA29_MUCC1</name>
<comment type="similarity">
    <text evidence="1">Belongs to the DNA2/NAM7 helicase family.</text>
</comment>
<dbReference type="OrthoDB" id="6513042at2759"/>
<feature type="compositionally biased region" description="Basic and acidic residues" evidence="6">
    <location>
        <begin position="2066"/>
        <end position="2075"/>
    </location>
</feature>
<dbReference type="InterPro" id="IPR027417">
    <property type="entry name" value="P-loop_NTPase"/>
</dbReference>
<evidence type="ECO:0000256" key="4">
    <source>
        <dbReference type="ARBA" id="ARBA00022806"/>
    </source>
</evidence>
<dbReference type="eggNOG" id="KOG1801">
    <property type="taxonomic scope" value="Eukaryota"/>
</dbReference>
<dbReference type="InterPro" id="IPR041679">
    <property type="entry name" value="DNA2/NAM7-like_C"/>
</dbReference>
<dbReference type="Pfam" id="PF12726">
    <property type="entry name" value="SEN1_N"/>
    <property type="match status" value="1"/>
</dbReference>
<dbReference type="GO" id="GO:0006369">
    <property type="term" value="P:termination of RNA polymerase II transcription"/>
    <property type="evidence" value="ECO:0007669"/>
    <property type="project" value="TreeGrafter"/>
</dbReference>
<dbReference type="InterPro" id="IPR024481">
    <property type="entry name" value="Helicase_Sen1_N"/>
</dbReference>
<dbReference type="GO" id="GO:0005524">
    <property type="term" value="F:ATP binding"/>
    <property type="evidence" value="ECO:0007669"/>
    <property type="project" value="UniProtKB-KW"/>
</dbReference>
<dbReference type="GO" id="GO:0004386">
    <property type="term" value="F:helicase activity"/>
    <property type="evidence" value="ECO:0007669"/>
    <property type="project" value="UniProtKB-KW"/>
</dbReference>
<feature type="region of interest" description="Disordered" evidence="6">
    <location>
        <begin position="1131"/>
        <end position="1163"/>
    </location>
</feature>
<evidence type="ECO:0000256" key="5">
    <source>
        <dbReference type="ARBA" id="ARBA00022840"/>
    </source>
</evidence>
<sequence length="2173" mass="243049">MSSNNNASQLQEVLNLLEEKQQNPGNADVETNFFNKALEYLLSSTVNHWWCTNATLPIARESLWLFSLPDHDPIVQYKKKLNTQLSSCTYCVQAYQNSKQSVKARYNTVFPEETVQVFFEGIESFDVNRVKSTFRSAQEGTFTMTNQVICSILDVIYAPYLLKDAKCDELLGKVFDLIQQTKSFPTFGTETAIYVFRMSFYHHRIVRFWARKLLEKLITTDHYTLSEEDFSQAKPLILGMLTVFSKEDEEEEEEEQDQQIAKMCPFETTKDLGEYWKSFRLAIGMASSDMLLTCLQESNVSMSNLIQVQLSSSAEWLAEILKTMTTMLLKMQTGFWGKIIKNSTIYYDIVKQICEHPVFQGGMQIAREGNTGKILQRDGSRYPDDKLMAKIKSMLEWLYPYWSSLRHTSVEKDITQKILDTTFGYFQMDIWGVMSKAYCAELGLQIIDQCLADDSVPVDKVGEYIGKIIGFAKLDAASLPVLVQRMPVVARNILSDLVDRDSSCLNKAFQTIFQTDDLTSDVDDEDIVDNTPKKSPYGHIWISVKSCYNEDVQKYPWLVTLLFKAYANIASSDVPSIAKDAESRNESLSADCKAVLTRFADYRFVVAKTLKAMCKADWTMRKEIATDKDMIQPVLHLICSPYLEIKQDAALFIQQYPREISDQDLFHDFFYMCQPLKVLEAFNAILREFTALTSSPTLNVFKSVPSLATFFSIQVNLMTSLPSGYLMTLIEMGPEKAKDEDGLIGEFWDVCWRTISIILDKGLQWASQYKPSAVVNLIVPILDTATQMMNSKKLFERAIAITTQQEQAAVTYDHINTMTNSLSHWIYVTRQDVISRLIPLTNTILNTLQKAEVKIEAEAYDRLMTAATGVNSSKLTDGERESLFMALSAHEPTNFIFLNDDSDDEDVEWQAVNPSSSQTAVNEASARPSSSSSMASSASAPSIISSQPARKRQITLDQSFSNVAITSPTRPTTRTATTPKITNFFAATPTDPHEISDDEIEEEFADIDYSQMPDEWFDASAASDDVQKQGKPTHFGQDAMQIDDDSSLPQRATIPSSSSAPAIHKLGSDVKPKHTRFYPAESKQPTFAVTSRGRKLRPPTMGFTSKLKSLREEFRAERRLIATAKSPSAAGIVRQRYGGSQDNSSDSSDSSSDDGDDDAGLLGLISDMDGTPEFKAANVQAESASVKALFDAKPKRTIKLIETPITNEFLNRKRNARMLEQRRRQKIAPNIDRLFKTMLSWDITETREIPPYANASMYDAVPSTFKTFDEYRAVFEPLLMLETWSQLLRAKEQLTQNDVLDRCIVEGRCHTNDFVDVTFGLPMSVITNNLSADDLICVANHFGHQFFDQISSFSTPSHDNSWKGKAFLGKVMNINQKKNMGEVVVRCYFAGDRISILNSISPKTSWNILKIMSLTTTVREYAALEGLDYYDLAQDIINPKAIPKPKLSSSSIQHCCARYDVNEPQAIAIVSAMQKKKGFSLIQGPPGTGKTKTILALIVSLLDQRKRATSEDTSASGKLLVCAPSNAAVDEIAKRLKEGVMTSEGLTSPNIVRIGVADSVNASVKDRILDKLIEAEMDASSGKDGAPGGKWGAKLDTLHQDIRNIQISLDDVDREITQAGSDIVQMSILRDKRKTLAQKLTKSRILLKDTYQDQKNYGKEMEISRVRARQKVFANADVVCATLSGSGHDMLTQMGVSFETVIVDEAAQSIEISSLIPLKFDTQRCILVGDPNQLPPTVMSSLATKHNYQQSLFMRLERNMASEINLLSIQYRMHPHISSFPSKMFYQSQLKDGPNMDKVSSAIWHALPQFPPYRFFNIMDGQEKLGRGKSIFNVAEADAAVALVDMLCAKLPTVKFASKIGVITPYKQQVGQLKSRFQKRFGNSILDVIDFNTVDGFQGQEKEIIIFSCVRAGYGRGIGFLADMRRMNVGLTRAKCSLFVLGNAHSLNSSEYWGDLVYDAQKRNLITDCEYPYFNHTINEMSIPHNIFEKTVPIAKSKAIQYKKGPVKISAPSSYNNSSSPSSASSSDSESTTNNARTGDKRKSSSSSKRSSNSSRKRRVDDDIEMRDIKQEDVKMSPSMFLEKVRQDKEQKLNTSKSRAAAAVSFSAPTNASSSSDRAKLSISDYRASRGLPPAVSNRGAPPPPQRQPNAGTSSNLFINKRKPTAAVSNGLH</sequence>
<protein>
    <recommendedName>
        <fullName evidence="7">AAA+ ATPase domain-containing protein</fullName>
    </recommendedName>
</protein>
<dbReference type="SMART" id="SM00382">
    <property type="entry name" value="AAA"/>
    <property type="match status" value="1"/>
</dbReference>
<dbReference type="EMBL" id="KE124015">
    <property type="protein sequence ID" value="EPB85292.1"/>
    <property type="molecule type" value="Genomic_DNA"/>
</dbReference>
<dbReference type="Pfam" id="PF13086">
    <property type="entry name" value="AAA_11"/>
    <property type="match status" value="1"/>
</dbReference>
<evidence type="ECO:0000313" key="9">
    <source>
        <dbReference type="Proteomes" id="UP000014254"/>
    </source>
</evidence>
<dbReference type="InterPro" id="IPR041677">
    <property type="entry name" value="DNA2/NAM7_AAA_11"/>
</dbReference>
<feature type="compositionally biased region" description="Low complexity" evidence="6">
    <location>
        <begin position="1054"/>
        <end position="1063"/>
    </location>
</feature>
<feature type="compositionally biased region" description="Low complexity" evidence="6">
    <location>
        <begin position="2010"/>
        <end position="2031"/>
    </location>
</feature>
<dbReference type="PANTHER" id="PTHR10887:SF495">
    <property type="entry name" value="HELICASE SENATAXIN ISOFORM X1-RELATED"/>
    <property type="match status" value="1"/>
</dbReference>
<feature type="region of interest" description="Disordered" evidence="6">
    <location>
        <begin position="912"/>
        <end position="952"/>
    </location>
</feature>
<keyword evidence="4" id="KW-0347">Helicase</keyword>
<keyword evidence="9" id="KW-1185">Reference proteome</keyword>
<dbReference type="Pfam" id="PF23576">
    <property type="entry name" value="SEN1_barrel"/>
    <property type="match status" value="1"/>
</dbReference>
<evidence type="ECO:0000256" key="3">
    <source>
        <dbReference type="ARBA" id="ARBA00022801"/>
    </source>
</evidence>
<feature type="compositionally biased region" description="Low complexity" evidence="6">
    <location>
        <begin position="1138"/>
        <end position="1150"/>
    </location>
</feature>
<feature type="region of interest" description="Disordered" evidence="6">
    <location>
        <begin position="2010"/>
        <end position="2173"/>
    </location>
</feature>
<evidence type="ECO:0000256" key="6">
    <source>
        <dbReference type="SAM" id="MobiDB-lite"/>
    </source>
</evidence>
<dbReference type="STRING" id="1220926.S2JA29"/>
<dbReference type="Pfam" id="PF13087">
    <property type="entry name" value="AAA_12"/>
    <property type="match status" value="1"/>
</dbReference>
<dbReference type="PANTHER" id="PTHR10887">
    <property type="entry name" value="DNA2/NAM7 HELICASE FAMILY"/>
    <property type="match status" value="1"/>
</dbReference>